<dbReference type="RefSeq" id="WP_229777016.1">
    <property type="nucleotide sequence ID" value="NZ_BMQW01000002.1"/>
</dbReference>
<evidence type="ECO:0000313" key="1">
    <source>
        <dbReference type="EMBL" id="GGP79730.1"/>
    </source>
</evidence>
<gene>
    <name evidence="1" type="ORF">GCM10009410_10350</name>
</gene>
<proteinExistence type="predicted"/>
<evidence type="ECO:0008006" key="3">
    <source>
        <dbReference type="Google" id="ProtNLM"/>
    </source>
</evidence>
<keyword evidence="2" id="KW-1185">Reference proteome</keyword>
<reference evidence="2" key="1">
    <citation type="journal article" date="2019" name="Int. J. Syst. Evol. Microbiol.">
        <title>The Global Catalogue of Microorganisms (GCM) 10K type strain sequencing project: providing services to taxonomists for standard genome sequencing and annotation.</title>
        <authorList>
            <consortium name="The Broad Institute Genomics Platform"/>
            <consortium name="The Broad Institute Genome Sequencing Center for Infectious Disease"/>
            <person name="Wu L."/>
            <person name="Ma J."/>
        </authorList>
    </citation>
    <scope>NUCLEOTIDE SEQUENCE [LARGE SCALE GENOMIC DNA]</scope>
    <source>
        <strain evidence="2">JCM 32305</strain>
    </source>
</reference>
<name>A0ABQ2QHV2_9GAMM</name>
<dbReference type="Proteomes" id="UP000654004">
    <property type="component" value="Unassembled WGS sequence"/>
</dbReference>
<dbReference type="EMBL" id="BMQW01000002">
    <property type="protein sequence ID" value="GGP79730.1"/>
    <property type="molecule type" value="Genomic_DNA"/>
</dbReference>
<dbReference type="Gene3D" id="3.90.1720.70">
    <property type="match status" value="1"/>
</dbReference>
<organism evidence="1 2">
    <name type="scientific">Shewanella ulleungensis</name>
    <dbReference type="NCBI Taxonomy" id="2282699"/>
    <lineage>
        <taxon>Bacteria</taxon>
        <taxon>Pseudomonadati</taxon>
        <taxon>Pseudomonadota</taxon>
        <taxon>Gammaproteobacteria</taxon>
        <taxon>Alteromonadales</taxon>
        <taxon>Shewanellaceae</taxon>
        <taxon>Shewanella</taxon>
    </lineage>
</organism>
<dbReference type="Pfam" id="PF14113">
    <property type="entry name" value="Tae4"/>
    <property type="match status" value="1"/>
</dbReference>
<accession>A0ABQ2QHV2</accession>
<dbReference type="InterPro" id="IPR025562">
    <property type="entry name" value="Tae4"/>
</dbReference>
<comment type="caution">
    <text evidence="1">The sequence shown here is derived from an EMBL/GenBank/DDBJ whole genome shotgun (WGS) entry which is preliminary data.</text>
</comment>
<evidence type="ECO:0000313" key="2">
    <source>
        <dbReference type="Proteomes" id="UP000654004"/>
    </source>
</evidence>
<protein>
    <recommendedName>
        <fullName evidence="3">Cytoplasmic protein</fullName>
    </recommendedName>
</protein>
<sequence length="158" mass="17677">MGRIEKNYPALPAPAVFKQIGGKVELNFDIGVFGNSCATRVSKSLNGSGGLHKIPFYKAIGPNGKLEGQVSSGKDKSWYIFRVKILNKYLTETYGIPETYTPEEYENKIKNRKGIIIYEVNGWSDATGHADLWDGSQCVYKGYGDVSHKIHFWEAHND</sequence>